<protein>
    <submittedName>
        <fullName evidence="3">RNA-binding S4 domain protein</fullName>
    </submittedName>
</protein>
<evidence type="ECO:0000259" key="2">
    <source>
        <dbReference type="SMART" id="SM00363"/>
    </source>
</evidence>
<sequence length="93" mass="10211">MAGTQRVDKWLWFARVVKTRTLAARLISSGHVRINAQRIDAPAKPVAPGDVLTIALEQQVRVLKVLHPGTRRGGYPEARLLFEDLTGGIAAQD</sequence>
<dbReference type="Pfam" id="PF01479">
    <property type="entry name" value="S4"/>
    <property type="match status" value="1"/>
</dbReference>
<dbReference type="SMART" id="SM00363">
    <property type="entry name" value="S4"/>
    <property type="match status" value="1"/>
</dbReference>
<dbReference type="EMBL" id="LR536450">
    <property type="protein sequence ID" value="VFU10858.1"/>
    <property type="molecule type" value="Genomic_DNA"/>
</dbReference>
<reference evidence="3 4" key="1">
    <citation type="submission" date="2019-03" db="EMBL/GenBank/DDBJ databases">
        <authorList>
            <person name="Kox A.R. M."/>
        </authorList>
    </citation>
    <scope>NUCLEOTIDE SEQUENCE [LARGE SCALE GENOMIC DNA]</scope>
    <source>
        <strain evidence="3">MTUNDRAET4 annotated genome</strain>
    </source>
</reference>
<proteinExistence type="predicted"/>
<organism evidence="3 4">
    <name type="scientific">Methylocella tundrae</name>
    <dbReference type="NCBI Taxonomy" id="227605"/>
    <lineage>
        <taxon>Bacteria</taxon>
        <taxon>Pseudomonadati</taxon>
        <taxon>Pseudomonadota</taxon>
        <taxon>Alphaproteobacteria</taxon>
        <taxon>Hyphomicrobiales</taxon>
        <taxon>Beijerinckiaceae</taxon>
        <taxon>Methylocella</taxon>
    </lineage>
</organism>
<evidence type="ECO:0000313" key="4">
    <source>
        <dbReference type="Proteomes" id="UP000294360"/>
    </source>
</evidence>
<keyword evidence="1" id="KW-0694">RNA-binding</keyword>
<dbReference type="Gene3D" id="3.10.290.10">
    <property type="entry name" value="RNA-binding S4 domain"/>
    <property type="match status" value="1"/>
</dbReference>
<name>A0A4U8Z5Q1_METTU</name>
<dbReference type="Proteomes" id="UP000294360">
    <property type="component" value="Chromosome"/>
</dbReference>
<dbReference type="SUPFAM" id="SSF55174">
    <property type="entry name" value="Alpha-L RNA-binding motif"/>
    <property type="match status" value="1"/>
</dbReference>
<dbReference type="AlphaFoldDB" id="A0A4U8Z5Q1"/>
<dbReference type="InterPro" id="IPR036986">
    <property type="entry name" value="S4_RNA-bd_sf"/>
</dbReference>
<dbReference type="KEGG" id="mtun:MTUNDRAET4_3977"/>
<evidence type="ECO:0000313" key="3">
    <source>
        <dbReference type="EMBL" id="VFU10858.1"/>
    </source>
</evidence>
<dbReference type="PROSITE" id="PS50889">
    <property type="entry name" value="S4"/>
    <property type="match status" value="1"/>
</dbReference>
<accession>A0A4U8Z5Q1</accession>
<evidence type="ECO:0000256" key="1">
    <source>
        <dbReference type="PROSITE-ProRule" id="PRU00182"/>
    </source>
</evidence>
<dbReference type="GO" id="GO:0003723">
    <property type="term" value="F:RNA binding"/>
    <property type="evidence" value="ECO:0007669"/>
    <property type="project" value="UniProtKB-KW"/>
</dbReference>
<feature type="domain" description="RNA-binding S4" evidence="2">
    <location>
        <begin position="5"/>
        <end position="67"/>
    </location>
</feature>
<dbReference type="RefSeq" id="WP_134491771.1">
    <property type="nucleotide sequence ID" value="NZ_CP139089.1"/>
</dbReference>
<dbReference type="OrthoDB" id="9797176at2"/>
<gene>
    <name evidence="3" type="ORF">MTUNDRAET4_3977</name>
</gene>
<dbReference type="CDD" id="cd00165">
    <property type="entry name" value="S4"/>
    <property type="match status" value="1"/>
</dbReference>
<dbReference type="InterPro" id="IPR002942">
    <property type="entry name" value="S4_RNA-bd"/>
</dbReference>